<accession>A0A1U7HD97</accession>
<organism evidence="2 3">
    <name type="scientific">Chroogloeocystis siderophila 5.2 s.c.1</name>
    <dbReference type="NCBI Taxonomy" id="247279"/>
    <lineage>
        <taxon>Bacteria</taxon>
        <taxon>Bacillati</taxon>
        <taxon>Cyanobacteriota</taxon>
        <taxon>Cyanophyceae</taxon>
        <taxon>Oscillatoriophycideae</taxon>
        <taxon>Chroococcales</taxon>
        <taxon>Chroococcaceae</taxon>
        <taxon>Chroogloeocystis</taxon>
    </lineage>
</organism>
<dbReference type="EMBL" id="MRCC01000026">
    <property type="protein sequence ID" value="OKH21534.1"/>
    <property type="molecule type" value="Genomic_DNA"/>
</dbReference>
<name>A0A1U7HD97_9CHRO</name>
<gene>
    <name evidence="2" type="ORF">NIES1031_21715</name>
</gene>
<dbReference type="AlphaFoldDB" id="A0A1U7HD97"/>
<feature type="signal peptide" evidence="1">
    <location>
        <begin position="1"/>
        <end position="16"/>
    </location>
</feature>
<keyword evidence="3" id="KW-1185">Reference proteome</keyword>
<evidence type="ECO:0000313" key="3">
    <source>
        <dbReference type="Proteomes" id="UP000185984"/>
    </source>
</evidence>
<evidence type="ECO:0000313" key="2">
    <source>
        <dbReference type="EMBL" id="OKH21534.1"/>
    </source>
</evidence>
<evidence type="ECO:0000256" key="1">
    <source>
        <dbReference type="SAM" id="SignalP"/>
    </source>
</evidence>
<comment type="caution">
    <text evidence="2">The sequence shown here is derived from an EMBL/GenBank/DDBJ whole genome shotgun (WGS) entry which is preliminary data.</text>
</comment>
<sequence length="197" mass="21052">MALSTLAIILSSLTLARVFTLQREVEALEASLEQLTAIPSPTATNPSNTTDSNIPTPPPVIAPDSTIAPSPTATLEPGRFVQPALSNQGQVELIRVNRIPGQFDVVNVQIRIRALKPNIPLSENIDLNGTTARNPGTNEIYKVISGESTGVVSLGAMQSTNQTTVDAYVWLQVPMQVNVIDIYIPNTEPFANVPIAS</sequence>
<dbReference type="Proteomes" id="UP000185984">
    <property type="component" value="Unassembled WGS sequence"/>
</dbReference>
<proteinExistence type="predicted"/>
<protein>
    <submittedName>
        <fullName evidence="2">Uncharacterized protein</fullName>
    </submittedName>
</protein>
<feature type="chain" id="PRO_5010537391" evidence="1">
    <location>
        <begin position="17"/>
        <end position="197"/>
    </location>
</feature>
<reference evidence="2 3" key="1">
    <citation type="submission" date="2016-11" db="EMBL/GenBank/DDBJ databases">
        <title>Draft Genome Sequences of Nine Cyanobacterial Strains from Diverse Habitats.</title>
        <authorList>
            <person name="Zhu T."/>
            <person name="Hou S."/>
            <person name="Lu X."/>
            <person name="Hess W.R."/>
        </authorList>
    </citation>
    <scope>NUCLEOTIDE SEQUENCE [LARGE SCALE GENOMIC DNA]</scope>
    <source>
        <strain evidence="2 3">5.2 s.c.1</strain>
    </source>
</reference>
<keyword evidence="1" id="KW-0732">Signal</keyword>